<dbReference type="Gene3D" id="1.20.1600.10">
    <property type="entry name" value="Outer membrane efflux proteins (OEP)"/>
    <property type="match status" value="1"/>
</dbReference>
<dbReference type="InterPro" id="IPR010131">
    <property type="entry name" value="MdtP/NodT-like"/>
</dbReference>
<dbReference type="PROSITE" id="PS51257">
    <property type="entry name" value="PROKAR_LIPOPROTEIN"/>
    <property type="match status" value="1"/>
</dbReference>
<accession>A0A3P3ZNV3</accession>
<protein>
    <submittedName>
        <fullName evidence="2">Toluene efflux pump outer membrane protein TtgC</fullName>
    </submittedName>
</protein>
<keyword evidence="1" id="KW-0175">Coiled coil</keyword>
<reference evidence="2" key="1">
    <citation type="submission" date="2018-10" db="EMBL/GenBank/DDBJ databases">
        <authorList>
            <person name="Plewniak F."/>
        </authorList>
    </citation>
    <scope>NUCLEOTIDE SEQUENCE</scope>
</reference>
<organism evidence="2">
    <name type="scientific">mine drainage metagenome</name>
    <dbReference type="NCBI Taxonomy" id="410659"/>
    <lineage>
        <taxon>unclassified sequences</taxon>
        <taxon>metagenomes</taxon>
        <taxon>ecological metagenomes</taxon>
    </lineage>
</organism>
<dbReference type="InterPro" id="IPR003423">
    <property type="entry name" value="OMP_efflux"/>
</dbReference>
<evidence type="ECO:0000313" key="2">
    <source>
        <dbReference type="EMBL" id="VAY88200.1"/>
    </source>
</evidence>
<name>A0A3P3ZNV3_9ZZZZ</name>
<dbReference type="NCBIfam" id="TIGR01845">
    <property type="entry name" value="outer_NodT"/>
    <property type="match status" value="1"/>
</dbReference>
<feature type="coiled-coil region" evidence="1">
    <location>
        <begin position="382"/>
        <end position="412"/>
    </location>
</feature>
<sequence length="485" mass="53030">MKKVLIAGLFFGLSGCSFAPTYTRPDLPTASQYQEKMVEDGHWVPFKATETSQTWWKVFHDPVLDDLEHSGLVANQNLLAALARLDQGRSLAREQWANLWPMIGAAATHQKTKISEHTMIFPVQNYPAFQTNQVQLDLNYELDIWGALRNAAHAADAQARASADDLATLALSTEAEIALDYESLRALDVELSETERQVNSWSDNRALTTVLVTGSEAAIPDQAQADLNWQMARQQLNELRLQRERMQHALALLVGSNPEEFHITPVEAELPTPLHPVPGMPSVLLERRPDVVSAEEKVKAANANIGVAKAAWFPVFNLTGYSGYGNTGYGPLLVAPNRLWSFGPTLSLPLFNGGQIAAANDLARAQWEESVANYRNTVLGAWREVEDQLAALRELEEEAEAAHGASEAAQQALEQARLRFEGGLTNRFEVLQAERTAALTLTGATQLRLRALASSIVLVKALGGGWSDLDSSDSEKSPAPAGVHS</sequence>
<gene>
    <name evidence="2" type="primary">ttgC</name>
    <name evidence="2" type="ORF">CARN8_2860002</name>
</gene>
<dbReference type="GO" id="GO:0015562">
    <property type="term" value="F:efflux transmembrane transporter activity"/>
    <property type="evidence" value="ECO:0007669"/>
    <property type="project" value="InterPro"/>
</dbReference>
<dbReference type="GO" id="GO:0016020">
    <property type="term" value="C:membrane"/>
    <property type="evidence" value="ECO:0007669"/>
    <property type="project" value="InterPro"/>
</dbReference>
<dbReference type="SUPFAM" id="SSF56954">
    <property type="entry name" value="Outer membrane efflux proteins (OEP)"/>
    <property type="match status" value="1"/>
</dbReference>
<dbReference type="PANTHER" id="PTHR30203">
    <property type="entry name" value="OUTER MEMBRANE CATION EFFLUX PROTEIN"/>
    <property type="match status" value="1"/>
</dbReference>
<dbReference type="AlphaFoldDB" id="A0A3P3ZNV3"/>
<dbReference type="Gene3D" id="2.20.200.10">
    <property type="entry name" value="Outer membrane efflux proteins (OEP)"/>
    <property type="match status" value="1"/>
</dbReference>
<dbReference type="PANTHER" id="PTHR30203:SF33">
    <property type="entry name" value="BLR4455 PROTEIN"/>
    <property type="match status" value="1"/>
</dbReference>
<evidence type="ECO:0000256" key="1">
    <source>
        <dbReference type="SAM" id="Coils"/>
    </source>
</evidence>
<dbReference type="Pfam" id="PF02321">
    <property type="entry name" value="OEP"/>
    <property type="match status" value="2"/>
</dbReference>
<dbReference type="EMBL" id="UOYP01000208">
    <property type="protein sequence ID" value="VAY88200.1"/>
    <property type="molecule type" value="Genomic_DNA"/>
</dbReference>
<proteinExistence type="predicted"/>